<evidence type="ECO:0000313" key="2">
    <source>
        <dbReference type="EMBL" id="BCJ45211.1"/>
    </source>
</evidence>
<dbReference type="EMBL" id="AP023356">
    <property type="protein sequence ID" value="BCJ45211.1"/>
    <property type="molecule type" value="Genomic_DNA"/>
</dbReference>
<name>A0ABM7M0W7_9ACTN</name>
<evidence type="ECO:0000313" key="3">
    <source>
        <dbReference type="Proteomes" id="UP000676967"/>
    </source>
</evidence>
<dbReference type="InterPro" id="IPR002372">
    <property type="entry name" value="PQQ_rpt_dom"/>
</dbReference>
<dbReference type="Gene3D" id="2.130.10.10">
    <property type="entry name" value="YVTN repeat-like/Quinoprotein amine dehydrogenase"/>
    <property type="match status" value="1"/>
</dbReference>
<dbReference type="InterPro" id="IPR015943">
    <property type="entry name" value="WD40/YVTN_repeat-like_dom_sf"/>
</dbReference>
<keyword evidence="3" id="KW-1185">Reference proteome</keyword>
<dbReference type="Proteomes" id="UP000676967">
    <property type="component" value="Chromosome"/>
</dbReference>
<dbReference type="SUPFAM" id="SSF50998">
    <property type="entry name" value="Quinoprotein alcohol dehydrogenase-like"/>
    <property type="match status" value="1"/>
</dbReference>
<dbReference type="InterPro" id="IPR011047">
    <property type="entry name" value="Quinoprotein_ADH-like_sf"/>
</dbReference>
<organism evidence="2 3">
    <name type="scientific">Actinoplanes ianthinogenes</name>
    <dbReference type="NCBI Taxonomy" id="122358"/>
    <lineage>
        <taxon>Bacteria</taxon>
        <taxon>Bacillati</taxon>
        <taxon>Actinomycetota</taxon>
        <taxon>Actinomycetes</taxon>
        <taxon>Micromonosporales</taxon>
        <taxon>Micromonosporaceae</taxon>
        <taxon>Actinoplanes</taxon>
    </lineage>
</organism>
<protein>
    <recommendedName>
        <fullName evidence="1">Pyrrolo-quinoline quinone repeat domain-containing protein</fullName>
    </recommendedName>
</protein>
<proteinExistence type="predicted"/>
<dbReference type="RefSeq" id="WP_189334809.1">
    <property type="nucleotide sequence ID" value="NZ_AP023356.1"/>
</dbReference>
<dbReference type="Pfam" id="PF13360">
    <property type="entry name" value="PQQ_2"/>
    <property type="match status" value="2"/>
</dbReference>
<feature type="domain" description="Pyrrolo-quinoline quinone repeat" evidence="1">
    <location>
        <begin position="207"/>
        <end position="392"/>
    </location>
</feature>
<evidence type="ECO:0000259" key="1">
    <source>
        <dbReference type="Pfam" id="PF13360"/>
    </source>
</evidence>
<gene>
    <name evidence="2" type="ORF">Aiant_58680</name>
</gene>
<accession>A0ABM7M0W7</accession>
<sequence>MLIDLDVPPAPAPERSRRAIPWRRIRAAAVAAVLLLLGAAAAPPRIASFPRIGGTGGHASTNVLLTPEALYTVQPADGGDGVDLVAQPMRPGGPDWRIETGLSGGPDLRLFRSGPVLVAADATEFRVLDAATGKDVWSPLGPATVTGDRVLLGDSGDDGASLLRLADLATGRILWTRRGAADLAMLDPTGRYLLTLEGLLGAEVRSAADGRVLAHRSVRESIDPDNPLAVLAGDQAYVMGPNTLTALHLPDLTPVWAKPASVLMPRDAVTCGALLCVQGDRGLTGVDPRTGAVRWTADGWHDYAGGVARSLDGRLVLIDPATGRVTRRLGRGQVTDGLLLRAAGDHTEVTDLRTGLVYGTLPRVLPFGCTAAGDLVACQDQGATSVFRIRRGS</sequence>
<feature type="domain" description="Pyrrolo-quinoline quinone repeat" evidence="1">
    <location>
        <begin position="93"/>
        <end position="186"/>
    </location>
</feature>
<reference evidence="2 3" key="1">
    <citation type="submission" date="2020-08" db="EMBL/GenBank/DDBJ databases">
        <title>Whole genome shotgun sequence of Actinoplanes ianthinogenes NBRC 13996.</title>
        <authorList>
            <person name="Komaki H."/>
            <person name="Tamura T."/>
        </authorList>
    </citation>
    <scope>NUCLEOTIDE SEQUENCE [LARGE SCALE GENOMIC DNA]</scope>
    <source>
        <strain evidence="2 3">NBRC 13996</strain>
    </source>
</reference>